<reference evidence="2 3" key="1">
    <citation type="submission" date="2019-01" db="EMBL/GenBank/DDBJ databases">
        <title>Bacillus sp. M5HDSG1-1, whole genome shotgun sequence.</title>
        <authorList>
            <person name="Tuo L."/>
        </authorList>
    </citation>
    <scope>NUCLEOTIDE SEQUENCE [LARGE SCALE GENOMIC DNA]</scope>
    <source>
        <strain evidence="2 3">M5HDSG1-1</strain>
    </source>
</reference>
<feature type="coiled-coil region" evidence="1">
    <location>
        <begin position="42"/>
        <end position="110"/>
    </location>
</feature>
<comment type="caution">
    <text evidence="2">The sequence shown here is derived from an EMBL/GenBank/DDBJ whole genome shotgun (WGS) entry which is preliminary data.</text>
</comment>
<sequence length="191" mass="22537">MELIDVNQYFAESRKAIQVTIEKERSLYKELTRKDKLDLLRKRKKETNSIEEYEKIEELEKQLEKEIKFGKQPVLLVPDEYKEVIKKNVAVEEKELNKKLLELRNDLKKQVPYLKDVLLPLLLNIHEIDKLKCVPTQIDAILRSTFNDQQGFLTAEYLVNNISRKRKSKLVEETQEVIGLIETIVTKGELK</sequence>
<dbReference type="EMBL" id="RZTZ01000029">
    <property type="protein sequence ID" value="RVT56429.1"/>
    <property type="molecule type" value="Genomic_DNA"/>
</dbReference>
<dbReference type="Proteomes" id="UP000288024">
    <property type="component" value="Unassembled WGS sequence"/>
</dbReference>
<evidence type="ECO:0000256" key="1">
    <source>
        <dbReference type="SAM" id="Coils"/>
    </source>
</evidence>
<evidence type="ECO:0000313" key="3">
    <source>
        <dbReference type="Proteomes" id="UP000288024"/>
    </source>
</evidence>
<keyword evidence="3" id="KW-1185">Reference proteome</keyword>
<evidence type="ECO:0000313" key="2">
    <source>
        <dbReference type="EMBL" id="RVT56429.1"/>
    </source>
</evidence>
<name>A0A437K2V2_9BACI</name>
<dbReference type="RefSeq" id="WP_127742866.1">
    <property type="nucleotide sequence ID" value="NZ_RZTZ01000029.1"/>
</dbReference>
<dbReference type="AlphaFoldDB" id="A0A437K2V2"/>
<accession>A0A437K2V2</accession>
<gene>
    <name evidence="2" type="ORF">EM808_27460</name>
</gene>
<proteinExistence type="predicted"/>
<organism evidence="2 3">
    <name type="scientific">Niallia taxi</name>
    <dbReference type="NCBI Taxonomy" id="2499688"/>
    <lineage>
        <taxon>Bacteria</taxon>
        <taxon>Bacillati</taxon>
        <taxon>Bacillota</taxon>
        <taxon>Bacilli</taxon>
        <taxon>Bacillales</taxon>
        <taxon>Bacillaceae</taxon>
        <taxon>Niallia</taxon>
    </lineage>
</organism>
<protein>
    <submittedName>
        <fullName evidence="2">Uncharacterized protein</fullName>
    </submittedName>
</protein>
<keyword evidence="1" id="KW-0175">Coiled coil</keyword>